<reference evidence="2" key="1">
    <citation type="journal article" date="2023" name="Nat. Plants">
        <title>Single-cell RNA sequencing provides a high-resolution roadmap for understanding the multicellular compartmentation of specialized metabolism.</title>
        <authorList>
            <person name="Sun S."/>
            <person name="Shen X."/>
            <person name="Li Y."/>
            <person name="Li Y."/>
            <person name="Wang S."/>
            <person name="Li R."/>
            <person name="Zhang H."/>
            <person name="Shen G."/>
            <person name="Guo B."/>
            <person name="Wei J."/>
            <person name="Xu J."/>
            <person name="St-Pierre B."/>
            <person name="Chen S."/>
            <person name="Sun C."/>
        </authorList>
    </citation>
    <scope>NUCLEOTIDE SEQUENCE [LARGE SCALE GENOMIC DNA]</scope>
</reference>
<proteinExistence type="predicted"/>
<accession>A0ACC0BMQ0</accession>
<gene>
    <name evidence="1" type="ORF">M9H77_14321</name>
</gene>
<dbReference type="EMBL" id="CM044703">
    <property type="protein sequence ID" value="KAI5673957.1"/>
    <property type="molecule type" value="Genomic_DNA"/>
</dbReference>
<dbReference type="Proteomes" id="UP001060085">
    <property type="component" value="Linkage Group LG03"/>
</dbReference>
<sequence length="197" mass="22574">MEEVSAHVHLGPIVPDVLTKQHKHRSGLIWSGTMRRVSLNFNVDVSVPIYSSLTDSSTYTVKEERLEAWILREFTSLETDDNLILRARAIWFMCATRHGHVGGSDNSQLMTLDMAIDCKRCIWTLFHWSGAESLDIANESNDITYRTGKKNIEISRYGSKSLDMNNDNEMRYLWTIAPDLAKGFIYLLNSFKSNNRP</sequence>
<keyword evidence="2" id="KW-1185">Reference proteome</keyword>
<organism evidence="1 2">
    <name type="scientific">Catharanthus roseus</name>
    <name type="common">Madagascar periwinkle</name>
    <name type="synonym">Vinca rosea</name>
    <dbReference type="NCBI Taxonomy" id="4058"/>
    <lineage>
        <taxon>Eukaryota</taxon>
        <taxon>Viridiplantae</taxon>
        <taxon>Streptophyta</taxon>
        <taxon>Embryophyta</taxon>
        <taxon>Tracheophyta</taxon>
        <taxon>Spermatophyta</taxon>
        <taxon>Magnoliopsida</taxon>
        <taxon>eudicotyledons</taxon>
        <taxon>Gunneridae</taxon>
        <taxon>Pentapetalae</taxon>
        <taxon>asterids</taxon>
        <taxon>lamiids</taxon>
        <taxon>Gentianales</taxon>
        <taxon>Apocynaceae</taxon>
        <taxon>Rauvolfioideae</taxon>
        <taxon>Vinceae</taxon>
        <taxon>Catharanthinae</taxon>
        <taxon>Catharanthus</taxon>
    </lineage>
</organism>
<evidence type="ECO:0000313" key="2">
    <source>
        <dbReference type="Proteomes" id="UP001060085"/>
    </source>
</evidence>
<comment type="caution">
    <text evidence="1">The sequence shown here is derived from an EMBL/GenBank/DDBJ whole genome shotgun (WGS) entry which is preliminary data.</text>
</comment>
<evidence type="ECO:0000313" key="1">
    <source>
        <dbReference type="EMBL" id="KAI5673957.1"/>
    </source>
</evidence>
<name>A0ACC0BMQ0_CATRO</name>
<protein>
    <submittedName>
        <fullName evidence="1">Uncharacterized protein</fullName>
    </submittedName>
</protein>